<sequence>MSKILQPFTAPSTPDLMQEKLSQLEDLIKEAVNWTVEDGDGEEKRERLRLLTGETMQGMHAFGGRGSFERTPIIKAWYKIVTRNAEAVLGKKVPLVPQDILMYQTKALLDAIAESAKPEEGVGKGGSKQPQGTNVNEGKCQGDISGIAKTGTGTGTGMGTGTGRKMGTGEKTGTGTGGERTGTGTGGGKTGTGTGGGKTGKGMGTGHSPRKGKERETFKMDVDADDEAEEDQPRDQEMSSLGGTTPGDFTLHPNPVALIDFDSPLMESFGFEELGGSIVTAELKQKTPMPSPIGDEDTEANPTKKARFSLEKDVVKASGREVKGGEKGGEVEEAASKPGPATPGKTAPKPPHAPGRVKKEDRTDNTSGQRKSRVRKPLGQPAGQNKEPCNPCMQRKIPCMYMQSGLSCHSCRRLKIKCVGDESGPAGGGLPEEGAEGEAVAEEGVEGDGAASGMEGFVTEGETEGASAPPPSSKRRTKQKASTPPQEEGEGEDKDEDEQRGVEEMENVGVKGKDEEAAQSPSRATLIRRMRGASGPKTARKKGGPREEEDEEGEDLHEELQGGRGRSTIGGSEFEVDVAAPTTLMSKKRVSVRQAEIEKKKQEELRQAQLEKKQEDNKGSGKKHKSRTTADAEAREREASRIHSFLLRLSRETNSVVYGLDGVKVTSSTPIIEDTLEGGHLAPPGAPSIQLQRS</sequence>
<organism evidence="2 3">
    <name type="scientific">Coprinellus micaceus</name>
    <name type="common">Glistening ink-cap mushroom</name>
    <name type="synonym">Coprinus micaceus</name>
    <dbReference type="NCBI Taxonomy" id="71717"/>
    <lineage>
        <taxon>Eukaryota</taxon>
        <taxon>Fungi</taxon>
        <taxon>Dikarya</taxon>
        <taxon>Basidiomycota</taxon>
        <taxon>Agaricomycotina</taxon>
        <taxon>Agaricomycetes</taxon>
        <taxon>Agaricomycetidae</taxon>
        <taxon>Agaricales</taxon>
        <taxon>Agaricineae</taxon>
        <taxon>Psathyrellaceae</taxon>
        <taxon>Coprinellus</taxon>
    </lineage>
</organism>
<feature type="compositionally biased region" description="Acidic residues" evidence="1">
    <location>
        <begin position="487"/>
        <end position="496"/>
    </location>
</feature>
<feature type="region of interest" description="Disordered" evidence="1">
    <location>
        <begin position="675"/>
        <end position="694"/>
    </location>
</feature>
<accession>A0A4Y7TL30</accession>
<comment type="caution">
    <text evidence="2">The sequence shown here is derived from an EMBL/GenBank/DDBJ whole genome shotgun (WGS) entry which is preliminary data.</text>
</comment>
<evidence type="ECO:0000256" key="1">
    <source>
        <dbReference type="SAM" id="MobiDB-lite"/>
    </source>
</evidence>
<feature type="compositionally biased region" description="Basic and acidic residues" evidence="1">
    <location>
        <begin position="211"/>
        <end position="222"/>
    </location>
</feature>
<feature type="compositionally biased region" description="Basic and acidic residues" evidence="1">
    <location>
        <begin position="628"/>
        <end position="639"/>
    </location>
</feature>
<feature type="compositionally biased region" description="Acidic residues" evidence="1">
    <location>
        <begin position="547"/>
        <end position="557"/>
    </location>
</feature>
<evidence type="ECO:0000313" key="3">
    <source>
        <dbReference type="Proteomes" id="UP000298030"/>
    </source>
</evidence>
<dbReference type="AlphaFoldDB" id="A0A4Y7TL30"/>
<feature type="region of interest" description="Disordered" evidence="1">
    <location>
        <begin position="281"/>
        <end position="393"/>
    </location>
</feature>
<evidence type="ECO:0008006" key="4">
    <source>
        <dbReference type="Google" id="ProtNLM"/>
    </source>
</evidence>
<feature type="compositionally biased region" description="Basic and acidic residues" evidence="1">
    <location>
        <begin position="308"/>
        <end position="330"/>
    </location>
</feature>
<feature type="compositionally biased region" description="Low complexity" evidence="1">
    <location>
        <begin position="337"/>
        <end position="347"/>
    </location>
</feature>
<name>A0A4Y7TL30_COPMI</name>
<proteinExistence type="predicted"/>
<gene>
    <name evidence="2" type="ORF">FA13DRAFT_1789084</name>
</gene>
<evidence type="ECO:0000313" key="2">
    <source>
        <dbReference type="EMBL" id="TEB34681.1"/>
    </source>
</evidence>
<feature type="region of interest" description="Disordered" evidence="1">
    <location>
        <begin position="419"/>
        <end position="639"/>
    </location>
</feature>
<keyword evidence="3" id="KW-1185">Reference proteome</keyword>
<reference evidence="2 3" key="1">
    <citation type="journal article" date="2019" name="Nat. Ecol. Evol.">
        <title>Megaphylogeny resolves global patterns of mushroom evolution.</title>
        <authorList>
            <person name="Varga T."/>
            <person name="Krizsan K."/>
            <person name="Foldi C."/>
            <person name="Dima B."/>
            <person name="Sanchez-Garcia M."/>
            <person name="Sanchez-Ramirez S."/>
            <person name="Szollosi G.J."/>
            <person name="Szarkandi J.G."/>
            <person name="Papp V."/>
            <person name="Albert L."/>
            <person name="Andreopoulos W."/>
            <person name="Angelini C."/>
            <person name="Antonin V."/>
            <person name="Barry K.W."/>
            <person name="Bougher N.L."/>
            <person name="Buchanan P."/>
            <person name="Buyck B."/>
            <person name="Bense V."/>
            <person name="Catcheside P."/>
            <person name="Chovatia M."/>
            <person name="Cooper J."/>
            <person name="Damon W."/>
            <person name="Desjardin D."/>
            <person name="Finy P."/>
            <person name="Geml J."/>
            <person name="Haridas S."/>
            <person name="Hughes K."/>
            <person name="Justo A."/>
            <person name="Karasinski D."/>
            <person name="Kautmanova I."/>
            <person name="Kiss B."/>
            <person name="Kocsube S."/>
            <person name="Kotiranta H."/>
            <person name="LaButti K.M."/>
            <person name="Lechner B.E."/>
            <person name="Liimatainen K."/>
            <person name="Lipzen A."/>
            <person name="Lukacs Z."/>
            <person name="Mihaltcheva S."/>
            <person name="Morgado L.N."/>
            <person name="Niskanen T."/>
            <person name="Noordeloos M.E."/>
            <person name="Ohm R.A."/>
            <person name="Ortiz-Santana B."/>
            <person name="Ovrebo C."/>
            <person name="Racz N."/>
            <person name="Riley R."/>
            <person name="Savchenko A."/>
            <person name="Shiryaev A."/>
            <person name="Soop K."/>
            <person name="Spirin V."/>
            <person name="Szebenyi C."/>
            <person name="Tomsovsky M."/>
            <person name="Tulloss R.E."/>
            <person name="Uehling J."/>
            <person name="Grigoriev I.V."/>
            <person name="Vagvolgyi C."/>
            <person name="Papp T."/>
            <person name="Martin F.M."/>
            <person name="Miettinen O."/>
            <person name="Hibbett D.S."/>
            <person name="Nagy L.G."/>
        </authorList>
    </citation>
    <scope>NUCLEOTIDE SEQUENCE [LARGE SCALE GENOMIC DNA]</scope>
    <source>
        <strain evidence="2 3">FP101781</strain>
    </source>
</reference>
<protein>
    <recommendedName>
        <fullName evidence="4">Zn(2)-C6 fungal-type domain-containing protein</fullName>
    </recommendedName>
</protein>
<dbReference type="Proteomes" id="UP000298030">
    <property type="component" value="Unassembled WGS sequence"/>
</dbReference>
<feature type="compositionally biased region" description="Gly residues" evidence="1">
    <location>
        <begin position="152"/>
        <end position="205"/>
    </location>
</feature>
<dbReference type="EMBL" id="QPFP01000009">
    <property type="protein sequence ID" value="TEB34681.1"/>
    <property type="molecule type" value="Genomic_DNA"/>
</dbReference>
<feature type="region of interest" description="Disordered" evidence="1">
    <location>
        <begin position="117"/>
        <end position="254"/>
    </location>
</feature>
<feature type="compositionally biased region" description="Acidic residues" evidence="1">
    <location>
        <begin position="433"/>
        <end position="446"/>
    </location>
</feature>
<feature type="compositionally biased region" description="Basic and acidic residues" evidence="1">
    <location>
        <begin position="595"/>
        <end position="619"/>
    </location>
</feature>